<dbReference type="InterPro" id="IPR006200">
    <property type="entry name" value="LexA"/>
</dbReference>
<evidence type="ECO:0000256" key="4">
    <source>
        <dbReference type="ARBA" id="ARBA00022763"/>
    </source>
</evidence>
<sequence>MSIKLTSRQLDVLNLIHSFIKKHGFPPTRAEISAALGFNSLNSAEMHIKALVKKGALITLPGASRGLKINPEFIFNKEDAVMSSTRSDIEDERLNFEDSIASNDLLNLPLVGRVAAGNPIEAIEHHEDQIIINSSVFSQTPDYLLRVRGDSMIEIGIMEGDLLAVKKVQDAHNNEIVVARLDGEVTVKRLHKLKDRIELIPENSSYSVIKVSPEQDFKIEGLAVGLIRNHVLI</sequence>
<dbReference type="HAMAP" id="MF_00015">
    <property type="entry name" value="LexA"/>
    <property type="match status" value="1"/>
</dbReference>
<dbReference type="InterPro" id="IPR050077">
    <property type="entry name" value="LexA_repressor"/>
</dbReference>
<dbReference type="eggNOG" id="COG1974">
    <property type="taxonomic scope" value="Bacteria"/>
</dbReference>
<dbReference type="KEGG" id="tas:TASI_0825"/>
<dbReference type="PANTHER" id="PTHR33516">
    <property type="entry name" value="LEXA REPRESSOR"/>
    <property type="match status" value="1"/>
</dbReference>
<dbReference type="GO" id="GO:0045892">
    <property type="term" value="P:negative regulation of DNA-templated transcription"/>
    <property type="evidence" value="ECO:0007669"/>
    <property type="project" value="UniProtKB-UniRule"/>
</dbReference>
<evidence type="ECO:0000256" key="12">
    <source>
        <dbReference type="HAMAP-Rule" id="MF_00015"/>
    </source>
</evidence>
<evidence type="ECO:0000256" key="5">
    <source>
        <dbReference type="ARBA" id="ARBA00022801"/>
    </source>
</evidence>
<feature type="active site" description="For autocatalytic cleavage activity" evidence="12">
    <location>
        <position position="188"/>
    </location>
</feature>
<dbReference type="InterPro" id="IPR015927">
    <property type="entry name" value="Peptidase_S24_S26A/B/C"/>
</dbReference>
<proteinExistence type="inferred from homology"/>
<reference evidence="16 17" key="2">
    <citation type="journal article" date="2012" name="PLoS ONE">
        <title>Genomic characterization of the taylorella genus.</title>
        <authorList>
            <person name="Hebert L."/>
            <person name="Moumen B."/>
            <person name="Pons N."/>
            <person name="Duquesne F."/>
            <person name="Breuil M.F."/>
            <person name="Goux D."/>
            <person name="Batto J.M."/>
            <person name="Laugier C."/>
            <person name="Renault P."/>
            <person name="Petry S."/>
        </authorList>
    </citation>
    <scope>NUCLEOTIDE SEQUENCE [LARGE SCALE GENOMIC DNA]</scope>
    <source>
        <strain evidence="16 17">MCE3</strain>
    </source>
</reference>
<evidence type="ECO:0000256" key="1">
    <source>
        <dbReference type="ARBA" id="ARBA00007484"/>
    </source>
</evidence>
<dbReference type="CDD" id="cd06529">
    <property type="entry name" value="S24_LexA-like"/>
    <property type="match status" value="1"/>
</dbReference>
<evidence type="ECO:0000256" key="8">
    <source>
        <dbReference type="ARBA" id="ARBA00023125"/>
    </source>
</evidence>
<name>G4QB53_TAYAM</name>
<evidence type="ECO:0000313" key="17">
    <source>
        <dbReference type="Proteomes" id="UP000009284"/>
    </source>
</evidence>
<dbReference type="InterPro" id="IPR006199">
    <property type="entry name" value="LexA_DNA-bd_dom"/>
</dbReference>
<dbReference type="MEROPS" id="S24.001"/>
<keyword evidence="16" id="KW-0645">Protease</keyword>
<evidence type="ECO:0000256" key="2">
    <source>
        <dbReference type="ARBA" id="ARBA00022491"/>
    </source>
</evidence>
<evidence type="ECO:0000256" key="11">
    <source>
        <dbReference type="ARBA" id="ARBA00023236"/>
    </source>
</evidence>
<keyword evidence="7 12" id="KW-0805">Transcription regulation</keyword>
<dbReference type="InterPro" id="IPR036388">
    <property type="entry name" value="WH-like_DNA-bd_sf"/>
</dbReference>
<organism evidence="16 17">
    <name type="scientific">Taylorella asinigenitalis (strain MCE3)</name>
    <dbReference type="NCBI Taxonomy" id="1008459"/>
    <lineage>
        <taxon>Bacteria</taxon>
        <taxon>Pseudomonadati</taxon>
        <taxon>Pseudomonadota</taxon>
        <taxon>Betaproteobacteria</taxon>
        <taxon>Burkholderiales</taxon>
        <taxon>Alcaligenaceae</taxon>
        <taxon>Taylorella</taxon>
    </lineage>
</organism>
<gene>
    <name evidence="12" type="primary">lexA</name>
    <name evidence="16" type="ordered locus">TASI_0825</name>
</gene>
<comment type="catalytic activity">
    <reaction evidence="12">
        <text>Hydrolysis of Ala-|-Gly bond in repressor LexA.</text>
        <dbReference type="EC" id="3.4.21.88"/>
    </reaction>
</comment>
<dbReference type="SUPFAM" id="SSF46785">
    <property type="entry name" value="Winged helix' DNA-binding domain"/>
    <property type="match status" value="1"/>
</dbReference>
<dbReference type="AlphaFoldDB" id="G4QB53"/>
<reference key="1">
    <citation type="submission" date="2011-09" db="EMBL/GenBank/DDBJ databases">
        <title>Genomic characterization of the Taylorella genus.</title>
        <authorList>
            <person name="Hebert L."/>
            <person name="Moumen B."/>
            <person name="Pons N."/>
            <person name="Duquesne F."/>
            <person name="Breuil M.-F."/>
            <person name="Goux D."/>
            <person name="Batto J.-M."/>
            <person name="Renault P."/>
            <person name="Laugier C."/>
            <person name="Petry S."/>
        </authorList>
    </citation>
    <scope>NUCLEOTIDE SEQUENCE</scope>
    <source>
        <strain>MCE3</strain>
    </source>
</reference>
<dbReference type="GO" id="GO:0006508">
    <property type="term" value="P:proteolysis"/>
    <property type="evidence" value="ECO:0007669"/>
    <property type="project" value="UniProtKB-KW"/>
</dbReference>
<dbReference type="EMBL" id="CP003059">
    <property type="protein sequence ID" value="AEP36594.1"/>
    <property type="molecule type" value="Genomic_DNA"/>
</dbReference>
<dbReference type="PANTHER" id="PTHR33516:SF2">
    <property type="entry name" value="LEXA REPRESSOR-RELATED"/>
    <property type="match status" value="1"/>
</dbReference>
<dbReference type="Proteomes" id="UP000009284">
    <property type="component" value="Chromosome"/>
</dbReference>
<evidence type="ECO:0000256" key="9">
    <source>
        <dbReference type="ARBA" id="ARBA00023163"/>
    </source>
</evidence>
<evidence type="ECO:0000259" key="15">
    <source>
        <dbReference type="Pfam" id="PF01726"/>
    </source>
</evidence>
<keyword evidence="3 12" id="KW-0235">DNA replication</keyword>
<feature type="DNA-binding region" description="H-T-H motif" evidence="12">
    <location>
        <begin position="29"/>
        <end position="49"/>
    </location>
</feature>
<protein>
    <recommendedName>
        <fullName evidence="12">LexA repressor</fullName>
        <ecNumber evidence="12">3.4.21.88</ecNumber>
    </recommendedName>
</protein>
<keyword evidence="5 12" id="KW-0378">Hydrolase</keyword>
<dbReference type="Gene3D" id="1.10.10.10">
    <property type="entry name" value="Winged helix-like DNA-binding domain superfamily/Winged helix DNA-binding domain"/>
    <property type="match status" value="1"/>
</dbReference>
<evidence type="ECO:0000259" key="14">
    <source>
        <dbReference type="Pfam" id="PF00717"/>
    </source>
</evidence>
<dbReference type="PRINTS" id="PR00726">
    <property type="entry name" value="LEXASERPTASE"/>
</dbReference>
<keyword evidence="8 12" id="KW-0238">DNA-binding</keyword>
<keyword evidence="6 12" id="KW-0068">Autocatalytic cleavage</keyword>
<dbReference type="NCBIfam" id="TIGR00498">
    <property type="entry name" value="lexA"/>
    <property type="match status" value="1"/>
</dbReference>
<evidence type="ECO:0000256" key="10">
    <source>
        <dbReference type="ARBA" id="ARBA00023204"/>
    </source>
</evidence>
<keyword evidence="10 12" id="KW-0234">DNA repair</keyword>
<evidence type="ECO:0000256" key="3">
    <source>
        <dbReference type="ARBA" id="ARBA00022705"/>
    </source>
</evidence>
<keyword evidence="4 12" id="KW-0227">DNA damage</keyword>
<dbReference type="FunFam" id="2.10.109.10:FF:000001">
    <property type="entry name" value="LexA repressor"/>
    <property type="match status" value="1"/>
</dbReference>
<dbReference type="RefSeq" id="WP_014111490.1">
    <property type="nucleotide sequence ID" value="NC_016043.1"/>
</dbReference>
<evidence type="ECO:0000256" key="13">
    <source>
        <dbReference type="RuleBase" id="RU003991"/>
    </source>
</evidence>
<dbReference type="HOGENOM" id="CLU_066192_45_3_4"/>
<dbReference type="GO" id="GO:0006260">
    <property type="term" value="P:DNA replication"/>
    <property type="evidence" value="ECO:0007669"/>
    <property type="project" value="UniProtKB-UniRule"/>
</dbReference>
<comment type="function">
    <text evidence="12">Represses a number of genes involved in the response to DNA damage (SOS response), including recA and lexA. In the presence of single-stranded DNA, RecA interacts with LexA causing an autocatalytic cleavage which disrupts the DNA-binding part of LexA, leading to derepression of the SOS regulon and eventually DNA repair.</text>
</comment>
<dbReference type="GO" id="GO:0003677">
    <property type="term" value="F:DNA binding"/>
    <property type="evidence" value="ECO:0007669"/>
    <property type="project" value="UniProtKB-UniRule"/>
</dbReference>
<dbReference type="STRING" id="1008459.TASI_0825"/>
<dbReference type="GO" id="GO:0006281">
    <property type="term" value="P:DNA repair"/>
    <property type="evidence" value="ECO:0007669"/>
    <property type="project" value="UniProtKB-UniRule"/>
</dbReference>
<dbReference type="SUPFAM" id="SSF51306">
    <property type="entry name" value="LexA/Signal peptidase"/>
    <property type="match status" value="1"/>
</dbReference>
<feature type="active site" description="For autocatalytic cleavage activity" evidence="12">
    <location>
        <position position="151"/>
    </location>
</feature>
<dbReference type="Pfam" id="PF00717">
    <property type="entry name" value="Peptidase_S24"/>
    <property type="match status" value="1"/>
</dbReference>
<dbReference type="Gene3D" id="2.10.109.10">
    <property type="entry name" value="Umud Fragment, subunit A"/>
    <property type="match status" value="1"/>
</dbReference>
<keyword evidence="2 12" id="KW-0678">Repressor</keyword>
<dbReference type="InterPro" id="IPR036286">
    <property type="entry name" value="LexA/Signal_pep-like_sf"/>
</dbReference>
<keyword evidence="11 12" id="KW-0742">SOS response</keyword>
<dbReference type="EC" id="3.4.21.88" evidence="12"/>
<dbReference type="Pfam" id="PF01726">
    <property type="entry name" value="LexA_DNA_bind"/>
    <property type="match status" value="1"/>
</dbReference>
<feature type="site" description="Cleavage; by autolysis" evidence="12">
    <location>
        <begin position="116"/>
        <end position="117"/>
    </location>
</feature>
<dbReference type="OrthoDB" id="9802364at2"/>
<keyword evidence="17" id="KW-1185">Reference proteome</keyword>
<dbReference type="InterPro" id="IPR036390">
    <property type="entry name" value="WH_DNA-bd_sf"/>
</dbReference>
<evidence type="ECO:0000313" key="16">
    <source>
        <dbReference type="EMBL" id="AEP36594.1"/>
    </source>
</evidence>
<comment type="similarity">
    <text evidence="1 12 13">Belongs to the peptidase S24 family.</text>
</comment>
<accession>G4QB53</accession>
<keyword evidence="9 12" id="KW-0804">Transcription</keyword>
<feature type="domain" description="Peptidase S24/S26A/S26B/S26C" evidence="14">
    <location>
        <begin position="109"/>
        <end position="224"/>
    </location>
</feature>
<evidence type="ECO:0000256" key="7">
    <source>
        <dbReference type="ARBA" id="ARBA00023015"/>
    </source>
</evidence>
<dbReference type="GO" id="GO:0004252">
    <property type="term" value="F:serine-type endopeptidase activity"/>
    <property type="evidence" value="ECO:0007669"/>
    <property type="project" value="UniProtKB-UniRule"/>
</dbReference>
<dbReference type="InterPro" id="IPR039418">
    <property type="entry name" value="LexA-like"/>
</dbReference>
<comment type="subunit">
    <text evidence="12">Homodimer.</text>
</comment>
<dbReference type="GO" id="GO:0009432">
    <property type="term" value="P:SOS response"/>
    <property type="evidence" value="ECO:0007669"/>
    <property type="project" value="UniProtKB-UniRule"/>
</dbReference>
<dbReference type="InterPro" id="IPR006197">
    <property type="entry name" value="Peptidase_S24_LexA"/>
</dbReference>
<feature type="domain" description="LexA repressor DNA-binding" evidence="15">
    <location>
        <begin position="4"/>
        <end position="66"/>
    </location>
</feature>
<evidence type="ECO:0000256" key="6">
    <source>
        <dbReference type="ARBA" id="ARBA00022813"/>
    </source>
</evidence>